<evidence type="ECO:0000256" key="2">
    <source>
        <dbReference type="SAM" id="MobiDB-lite"/>
    </source>
</evidence>
<evidence type="ECO:0000313" key="3">
    <source>
        <dbReference type="EMBL" id="GCF92524.1"/>
    </source>
</evidence>
<dbReference type="RefSeq" id="WP_146621029.1">
    <property type="nucleotide sequence ID" value="NZ_BJCC01000003.1"/>
</dbReference>
<evidence type="ECO:0000256" key="1">
    <source>
        <dbReference type="SAM" id="Coils"/>
    </source>
</evidence>
<feature type="region of interest" description="Disordered" evidence="2">
    <location>
        <begin position="1"/>
        <end position="39"/>
    </location>
</feature>
<keyword evidence="1" id="KW-0175">Coiled coil</keyword>
<evidence type="ECO:0000313" key="4">
    <source>
        <dbReference type="Proteomes" id="UP000290567"/>
    </source>
</evidence>
<dbReference type="OrthoDB" id="9983910at2"/>
<feature type="compositionally biased region" description="Polar residues" evidence="2">
    <location>
        <begin position="1"/>
        <end position="13"/>
    </location>
</feature>
<accession>A0A4P5P8C8</accession>
<keyword evidence="4" id="KW-1185">Reference proteome</keyword>
<protein>
    <submittedName>
        <fullName evidence="3">Uncharacterized protein</fullName>
    </submittedName>
</protein>
<dbReference type="EMBL" id="BJCC01000003">
    <property type="protein sequence ID" value="GCF92524.1"/>
    <property type="molecule type" value="Genomic_DNA"/>
</dbReference>
<name>A0A4P5P8C8_9ENTE</name>
<feature type="compositionally biased region" description="Basic and acidic residues" evidence="2">
    <location>
        <begin position="15"/>
        <end position="28"/>
    </location>
</feature>
<gene>
    <name evidence="3" type="ORF">NRIC_04150</name>
</gene>
<dbReference type="AlphaFoldDB" id="A0A4P5P8C8"/>
<feature type="coiled-coil region" evidence="1">
    <location>
        <begin position="45"/>
        <end position="72"/>
    </location>
</feature>
<proteinExistence type="predicted"/>
<dbReference type="Proteomes" id="UP000290567">
    <property type="component" value="Unassembled WGS sequence"/>
</dbReference>
<organism evidence="3 4">
    <name type="scientific">Enterococcus florum</name>
    <dbReference type="NCBI Taxonomy" id="2480627"/>
    <lineage>
        <taxon>Bacteria</taxon>
        <taxon>Bacillati</taxon>
        <taxon>Bacillota</taxon>
        <taxon>Bacilli</taxon>
        <taxon>Lactobacillales</taxon>
        <taxon>Enterococcaceae</taxon>
        <taxon>Enterococcus</taxon>
    </lineage>
</organism>
<reference evidence="4" key="1">
    <citation type="submission" date="2019-02" db="EMBL/GenBank/DDBJ databases">
        <title>Draft genome sequence of Enterococcus sp. Gos25-1.</title>
        <authorList>
            <person name="Tanaka N."/>
            <person name="Shiwa Y."/>
            <person name="Fujita N."/>
        </authorList>
    </citation>
    <scope>NUCLEOTIDE SEQUENCE [LARGE SCALE GENOMIC DNA]</scope>
    <source>
        <strain evidence="4">Gos25-1</strain>
    </source>
</reference>
<comment type="caution">
    <text evidence="3">The sequence shown here is derived from an EMBL/GenBank/DDBJ whole genome shotgun (WGS) entry which is preliminary data.</text>
</comment>
<sequence length="74" mass="8824">MSDYKTPSSQIKASQEYRKRISTDEEKRAHRNYMNGRRNARSFIKKAKVEDLQEMKQLIAERENELQTEKTSTD</sequence>